<keyword evidence="5" id="KW-0378">Hydrolase</keyword>
<evidence type="ECO:0000313" key="14">
    <source>
        <dbReference type="Proteomes" id="UP000038830"/>
    </source>
</evidence>
<dbReference type="GO" id="GO:0004222">
    <property type="term" value="F:metalloendopeptidase activity"/>
    <property type="evidence" value="ECO:0007669"/>
    <property type="project" value="InterPro"/>
</dbReference>
<evidence type="ECO:0000256" key="8">
    <source>
        <dbReference type="ARBA" id="ARBA00023136"/>
    </source>
</evidence>
<comment type="similarity">
    <text evidence="2">Belongs to the peptidase U48 family.</text>
</comment>
<evidence type="ECO:0000256" key="3">
    <source>
        <dbReference type="ARBA" id="ARBA00022670"/>
    </source>
</evidence>
<keyword evidence="3" id="KW-0645">Protease</keyword>
<keyword evidence="6" id="KW-0256">Endoplasmic reticulum</keyword>
<gene>
    <name evidence="13" type="primary">rce1</name>
    <name evidence="13" type="ORF">BN1211_4578</name>
</gene>
<dbReference type="Proteomes" id="UP000038830">
    <property type="component" value="Unassembled WGS sequence"/>
</dbReference>
<evidence type="ECO:0000256" key="6">
    <source>
        <dbReference type="ARBA" id="ARBA00022824"/>
    </source>
</evidence>
<feature type="transmembrane region" description="Helical" evidence="11">
    <location>
        <begin position="46"/>
        <end position="67"/>
    </location>
</feature>
<dbReference type="AlphaFoldDB" id="A0A0H5C6Q8"/>
<feature type="domain" description="CAAX prenyl protease 2/Lysostaphin resistance protein A-like" evidence="12">
    <location>
        <begin position="125"/>
        <end position="234"/>
    </location>
</feature>
<comment type="catalytic activity">
    <reaction evidence="9">
        <text>Hydrolyzes the peptide bond -P2-(S-farnesyl or geranylgeranyl)C-P1'-P2'-P3'-COOH where P1' and P2' are amino acids with aliphatic sidechains and P3' is any C-terminal residue.</text>
        <dbReference type="EC" id="3.4.26.1"/>
    </reaction>
</comment>
<evidence type="ECO:0000256" key="7">
    <source>
        <dbReference type="ARBA" id="ARBA00022989"/>
    </source>
</evidence>
<keyword evidence="4 11" id="KW-0812">Transmembrane</keyword>
<evidence type="ECO:0000256" key="5">
    <source>
        <dbReference type="ARBA" id="ARBA00022801"/>
    </source>
</evidence>
<dbReference type="PANTHER" id="PTHR13046:SF0">
    <property type="entry name" value="CAAX PRENYL PROTEASE 2"/>
    <property type="match status" value="1"/>
</dbReference>
<dbReference type="EMBL" id="CDQK01000005">
    <property type="protein sequence ID" value="CEP23890.1"/>
    <property type="molecule type" value="Genomic_DNA"/>
</dbReference>
<protein>
    <recommendedName>
        <fullName evidence="10">intramembrane prenyl-peptidase Rce1</fullName>
        <ecNumber evidence="10">3.4.26.1</ecNumber>
    </recommendedName>
</protein>
<evidence type="ECO:0000256" key="4">
    <source>
        <dbReference type="ARBA" id="ARBA00022692"/>
    </source>
</evidence>
<feature type="transmembrane region" description="Helical" evidence="11">
    <location>
        <begin position="6"/>
        <end position="25"/>
    </location>
</feature>
<dbReference type="Pfam" id="PF02517">
    <property type="entry name" value="Rce1-like"/>
    <property type="match status" value="1"/>
</dbReference>
<evidence type="ECO:0000259" key="12">
    <source>
        <dbReference type="Pfam" id="PF02517"/>
    </source>
</evidence>
<keyword evidence="8 11" id="KW-0472">Membrane</keyword>
<feature type="transmembrane region" description="Helical" evidence="11">
    <location>
        <begin position="192"/>
        <end position="215"/>
    </location>
</feature>
<evidence type="ECO:0000256" key="11">
    <source>
        <dbReference type="SAM" id="Phobius"/>
    </source>
</evidence>
<evidence type="ECO:0000256" key="10">
    <source>
        <dbReference type="ARBA" id="ARBA00049729"/>
    </source>
</evidence>
<dbReference type="PANTHER" id="PTHR13046">
    <property type="entry name" value="PROTEASE U48 CAAX PRENYL PROTEASE RCE1"/>
    <property type="match status" value="1"/>
</dbReference>
<organism evidence="13 14">
    <name type="scientific">Cyberlindnera jadinii (strain ATCC 18201 / CBS 1600 / BCRC 20928 / JCM 3617 / NBRC 0987 / NRRL Y-1542)</name>
    <name type="common">Torula yeast</name>
    <name type="synonym">Candida utilis</name>
    <dbReference type="NCBI Taxonomy" id="983966"/>
    <lineage>
        <taxon>Eukaryota</taxon>
        <taxon>Fungi</taxon>
        <taxon>Dikarya</taxon>
        <taxon>Ascomycota</taxon>
        <taxon>Saccharomycotina</taxon>
        <taxon>Saccharomycetes</taxon>
        <taxon>Phaffomycetales</taxon>
        <taxon>Phaffomycetaceae</taxon>
        <taxon>Cyberlindnera</taxon>
    </lineage>
</organism>
<evidence type="ECO:0000256" key="2">
    <source>
        <dbReference type="ARBA" id="ARBA00006897"/>
    </source>
</evidence>
<accession>A0A0H5C6Q8</accession>
<proteinExistence type="inferred from homology"/>
<comment type="subcellular location">
    <subcellularLocation>
        <location evidence="1">Endoplasmic reticulum membrane</location>
        <topology evidence="1">Multi-pass membrane protein</topology>
    </subcellularLocation>
</comment>
<dbReference type="InterPro" id="IPR003675">
    <property type="entry name" value="Rce1/LyrA-like_dom"/>
</dbReference>
<dbReference type="EC" id="3.4.26.1" evidence="10"/>
<dbReference type="GO" id="GO:0071586">
    <property type="term" value="P:CAAX-box protein processing"/>
    <property type="evidence" value="ECO:0007669"/>
    <property type="project" value="InterPro"/>
</dbReference>
<feature type="transmembrane region" description="Helical" evidence="11">
    <location>
        <begin position="251"/>
        <end position="271"/>
    </location>
</feature>
<sequence length="279" mass="31272">MALSAGITISISLLISFLYVAVLHIKIPEGRVNRNDPVVIRRRLTAITIFTVFTIIALPLVLSWLTGKSGSEIFGEMGVIPSSAKDIFNTLLLMMALFIGPILNDVVETGDALYTLKLFVDHFTTLRGIRDVIIAPLTEEVLYTAAIITTLSQSPYTSSDKILIMLPPLFFSLAHVHHGIELYMNRAAPVPTIVLSTAFQVLYTLLFGIFTDFVFLRQRNVWGCIVAHSFCNHMGVPSISVDTPRWKSWRYIYYCLLALGAYLFKELLYPLTQSEYTEA</sequence>
<evidence type="ECO:0000313" key="13">
    <source>
        <dbReference type="EMBL" id="CEP23890.1"/>
    </source>
</evidence>
<evidence type="ECO:0000256" key="1">
    <source>
        <dbReference type="ARBA" id="ARBA00004477"/>
    </source>
</evidence>
<keyword evidence="7 11" id="KW-1133">Transmembrane helix</keyword>
<dbReference type="InterPro" id="IPR039731">
    <property type="entry name" value="Rce1"/>
</dbReference>
<dbReference type="GO" id="GO:0005789">
    <property type="term" value="C:endoplasmic reticulum membrane"/>
    <property type="evidence" value="ECO:0007669"/>
    <property type="project" value="UniProtKB-SubCell"/>
</dbReference>
<evidence type="ECO:0000256" key="9">
    <source>
        <dbReference type="ARBA" id="ARBA00047280"/>
    </source>
</evidence>
<reference evidence="14" key="1">
    <citation type="journal article" date="2015" name="J. Biotechnol.">
        <title>The structure of the Cyberlindnera jadinii genome and its relation to Candida utilis analyzed by the occurrence of single nucleotide polymorphisms.</title>
        <authorList>
            <person name="Rupp O."/>
            <person name="Brinkrolf K."/>
            <person name="Buerth C."/>
            <person name="Kunigo M."/>
            <person name="Schneider J."/>
            <person name="Jaenicke S."/>
            <person name="Goesmann A."/>
            <person name="Puehler A."/>
            <person name="Jaeger K.-E."/>
            <person name="Ernst J.F."/>
        </authorList>
    </citation>
    <scope>NUCLEOTIDE SEQUENCE [LARGE SCALE GENOMIC DNA]</scope>
    <source>
        <strain evidence="14">ATCC 18201 / CBS 1600 / BCRC 20928 / JCM 3617 / NBRC 0987 / NRRL Y-1542</strain>
    </source>
</reference>
<name>A0A0H5C6Q8_CYBJN</name>